<evidence type="ECO:0000256" key="2">
    <source>
        <dbReference type="ARBA" id="ARBA00022630"/>
    </source>
</evidence>
<dbReference type="SUPFAM" id="SSF51905">
    <property type="entry name" value="FAD/NAD(P)-binding domain"/>
    <property type="match status" value="1"/>
</dbReference>
<evidence type="ECO:0000256" key="3">
    <source>
        <dbReference type="ARBA" id="ARBA00022827"/>
    </source>
</evidence>
<dbReference type="Pfam" id="PF07992">
    <property type="entry name" value="Pyr_redox_2"/>
    <property type="match status" value="1"/>
</dbReference>
<proteinExistence type="inferred from homology"/>
<name>A0A6A6RIN5_9PLEO</name>
<sequence length="423" mass="44969">MMETILVLGGSFAGISAAHYALKHTLPQLPKKEGTAYNVTMVNPSKDLFWRIAGPRAIVSKKLMPSSKLFYPIEPAFAYAKDKFTFVQGTATHVDAAGQTVSVQTASGEQKSIPYVALIIATGVTTPSPLFTQTTDRASLEAQYGAFQKRLGATTSVVIGGAGPVGVETAGEISEMLNGKPGFLGSEPKSPKAKITLVCAEKKMLPILRESISKQAEKLLKGLGCTVVYNTKVVSATNPAEGSKTAVQLSNGETLEADIYIDATGVRPNTGFLPKEWLDNRKRIQCNPKTLRVDVAGARIYVVGDAGSYTRGGVMDMYDAIPVAMTNIKTDLIAHINGAAPGPDRHYTANLKEQQICPIGTSKGVGAFGGNQIPSLMVWGIKGRDYMVGMLAQGQMNGDKFAKETKWKPQAVQAVGQAGLSRG</sequence>
<feature type="domain" description="FAD/NAD(P)-binding" evidence="5">
    <location>
        <begin position="5"/>
        <end position="311"/>
    </location>
</feature>
<evidence type="ECO:0000259" key="5">
    <source>
        <dbReference type="Pfam" id="PF07992"/>
    </source>
</evidence>
<dbReference type="PRINTS" id="PR00411">
    <property type="entry name" value="PNDRDTASEI"/>
</dbReference>
<evidence type="ECO:0000313" key="6">
    <source>
        <dbReference type="EMBL" id="KAF2634995.1"/>
    </source>
</evidence>
<dbReference type="Gene3D" id="3.50.50.100">
    <property type="match status" value="1"/>
</dbReference>
<evidence type="ECO:0000313" key="7">
    <source>
        <dbReference type="Proteomes" id="UP000799753"/>
    </source>
</evidence>
<dbReference type="GO" id="GO:0004174">
    <property type="term" value="F:electron-transferring-flavoprotein dehydrogenase activity"/>
    <property type="evidence" value="ECO:0007669"/>
    <property type="project" value="TreeGrafter"/>
</dbReference>
<keyword evidence="4" id="KW-0560">Oxidoreductase</keyword>
<accession>A0A6A6RIN5</accession>
<dbReference type="PANTHER" id="PTHR43735:SF3">
    <property type="entry name" value="FERROPTOSIS SUPPRESSOR PROTEIN 1"/>
    <property type="match status" value="1"/>
</dbReference>
<dbReference type="InterPro" id="IPR036188">
    <property type="entry name" value="FAD/NAD-bd_sf"/>
</dbReference>
<dbReference type="AlphaFoldDB" id="A0A6A6RIN5"/>
<evidence type="ECO:0000256" key="4">
    <source>
        <dbReference type="ARBA" id="ARBA00023002"/>
    </source>
</evidence>
<reference evidence="6" key="1">
    <citation type="journal article" date="2020" name="Stud. Mycol.">
        <title>101 Dothideomycetes genomes: a test case for predicting lifestyles and emergence of pathogens.</title>
        <authorList>
            <person name="Haridas S."/>
            <person name="Albert R."/>
            <person name="Binder M."/>
            <person name="Bloem J."/>
            <person name="Labutti K."/>
            <person name="Salamov A."/>
            <person name="Andreopoulos B."/>
            <person name="Baker S."/>
            <person name="Barry K."/>
            <person name="Bills G."/>
            <person name="Bluhm B."/>
            <person name="Cannon C."/>
            <person name="Castanera R."/>
            <person name="Culley D."/>
            <person name="Daum C."/>
            <person name="Ezra D."/>
            <person name="Gonzalez J."/>
            <person name="Henrissat B."/>
            <person name="Kuo A."/>
            <person name="Liang C."/>
            <person name="Lipzen A."/>
            <person name="Lutzoni F."/>
            <person name="Magnuson J."/>
            <person name="Mondo S."/>
            <person name="Nolan M."/>
            <person name="Ohm R."/>
            <person name="Pangilinan J."/>
            <person name="Park H.-J."/>
            <person name="Ramirez L."/>
            <person name="Alfaro M."/>
            <person name="Sun H."/>
            <person name="Tritt A."/>
            <person name="Yoshinaga Y."/>
            <person name="Zwiers L.-H."/>
            <person name="Turgeon B."/>
            <person name="Goodwin S."/>
            <person name="Spatafora J."/>
            <person name="Crous P."/>
            <person name="Grigoriev I."/>
        </authorList>
    </citation>
    <scope>NUCLEOTIDE SEQUENCE</scope>
    <source>
        <strain evidence="6">CBS 473.64</strain>
    </source>
</reference>
<keyword evidence="7" id="KW-1185">Reference proteome</keyword>
<dbReference type="Proteomes" id="UP000799753">
    <property type="component" value="Unassembled WGS sequence"/>
</dbReference>
<keyword evidence="3" id="KW-0274">FAD</keyword>
<dbReference type="PRINTS" id="PR00368">
    <property type="entry name" value="FADPNR"/>
</dbReference>
<gene>
    <name evidence="6" type="ORF">P280DRAFT_474094</name>
</gene>
<keyword evidence="2" id="KW-0285">Flavoprotein</keyword>
<dbReference type="GO" id="GO:0005737">
    <property type="term" value="C:cytoplasm"/>
    <property type="evidence" value="ECO:0007669"/>
    <property type="project" value="TreeGrafter"/>
</dbReference>
<dbReference type="PANTHER" id="PTHR43735">
    <property type="entry name" value="APOPTOSIS-INDUCING FACTOR 1"/>
    <property type="match status" value="1"/>
</dbReference>
<dbReference type="GO" id="GO:0050660">
    <property type="term" value="F:flavin adenine dinucleotide binding"/>
    <property type="evidence" value="ECO:0007669"/>
    <property type="project" value="TreeGrafter"/>
</dbReference>
<protein>
    <recommendedName>
        <fullName evidence="5">FAD/NAD(P)-binding domain-containing protein</fullName>
    </recommendedName>
</protein>
<dbReference type="InterPro" id="IPR023753">
    <property type="entry name" value="FAD/NAD-binding_dom"/>
</dbReference>
<organism evidence="6 7">
    <name type="scientific">Massarina eburnea CBS 473.64</name>
    <dbReference type="NCBI Taxonomy" id="1395130"/>
    <lineage>
        <taxon>Eukaryota</taxon>
        <taxon>Fungi</taxon>
        <taxon>Dikarya</taxon>
        <taxon>Ascomycota</taxon>
        <taxon>Pezizomycotina</taxon>
        <taxon>Dothideomycetes</taxon>
        <taxon>Pleosporomycetidae</taxon>
        <taxon>Pleosporales</taxon>
        <taxon>Massarineae</taxon>
        <taxon>Massarinaceae</taxon>
        <taxon>Massarina</taxon>
    </lineage>
</organism>
<dbReference type="OrthoDB" id="202203at2759"/>
<dbReference type="EMBL" id="MU006811">
    <property type="protein sequence ID" value="KAF2634995.1"/>
    <property type="molecule type" value="Genomic_DNA"/>
</dbReference>
<comment type="similarity">
    <text evidence="1">Belongs to the FAD-dependent oxidoreductase family.</text>
</comment>
<evidence type="ECO:0000256" key="1">
    <source>
        <dbReference type="ARBA" id="ARBA00006442"/>
    </source>
</evidence>